<sequence length="223" mass="24512">MNASFPPGFDPQWATALLPALPQLEQVLARVREREAQGEVVFPPSDDIFAAFSRPLSDVKVLILGQDPYPTAGHAMGLSFSVRPGVELPRSLRNIYQELQDDLGLPYPSSGDLRSWADQGVMLLNTILTVPEGQAKGHDRLGWQEFTGAALEILNGLEVPPVAVLWGRPAQALGVHLDRCPQVCAPHPSPLSARRGFFGSRPFSQINQILTQRGQRPIDWRLP</sequence>
<dbReference type="NCBIfam" id="NF003592">
    <property type="entry name" value="PRK05254.1-5"/>
    <property type="match status" value="1"/>
</dbReference>
<dbReference type="RefSeq" id="WP_073709236.1">
    <property type="nucleotide sequence ID" value="NZ_MQSV01000003.1"/>
</dbReference>
<dbReference type="GO" id="GO:0005737">
    <property type="term" value="C:cytoplasm"/>
    <property type="evidence" value="ECO:0007669"/>
    <property type="project" value="UniProtKB-SubCell"/>
</dbReference>
<dbReference type="HAMAP" id="MF_00148">
    <property type="entry name" value="UDG"/>
    <property type="match status" value="1"/>
</dbReference>
<dbReference type="GO" id="GO:0097510">
    <property type="term" value="P:base-excision repair, AP site formation via deaminated base removal"/>
    <property type="evidence" value="ECO:0007669"/>
    <property type="project" value="TreeGrafter"/>
</dbReference>
<dbReference type="InterPro" id="IPR005122">
    <property type="entry name" value="Uracil-DNA_glycosylase-like"/>
</dbReference>
<dbReference type="SMART" id="SM00986">
    <property type="entry name" value="UDG"/>
    <property type="match status" value="1"/>
</dbReference>
<dbReference type="InterPro" id="IPR002043">
    <property type="entry name" value="UDG_fam1"/>
</dbReference>
<evidence type="ECO:0000256" key="10">
    <source>
        <dbReference type="RuleBase" id="RU003780"/>
    </source>
</evidence>
<comment type="caution">
    <text evidence="12">The sequence shown here is derived from an EMBL/GenBank/DDBJ whole genome shotgun (WGS) entry which is preliminary data.</text>
</comment>
<evidence type="ECO:0000256" key="7">
    <source>
        <dbReference type="ARBA" id="ARBA00023204"/>
    </source>
</evidence>
<dbReference type="Pfam" id="PF03167">
    <property type="entry name" value="UDG"/>
    <property type="match status" value="1"/>
</dbReference>
<comment type="similarity">
    <text evidence="3 8 10">Belongs to the uracil-DNA glycosylase (UDG) superfamily. UNG family.</text>
</comment>
<feature type="domain" description="Uracil-DNA glycosylase-like" evidence="11">
    <location>
        <begin position="52"/>
        <end position="210"/>
    </location>
</feature>
<name>A0A1Q5PLF3_9ACTO</name>
<comment type="function">
    <text evidence="2 8 10">Excises uracil residues from the DNA which can arise as a result of misincorporation of dUMP residues by DNA polymerase or due to deamination of cytosine.</text>
</comment>
<feature type="active site" description="Proton acceptor" evidence="8 9">
    <location>
        <position position="67"/>
    </location>
</feature>
<dbReference type="AlphaFoldDB" id="A0A1Q5PLF3"/>
<dbReference type="SMART" id="SM00987">
    <property type="entry name" value="UreE_C"/>
    <property type="match status" value="1"/>
</dbReference>
<dbReference type="EC" id="3.2.2.27" evidence="4 8"/>
<dbReference type="NCBIfam" id="NF003589">
    <property type="entry name" value="PRK05254.1-2"/>
    <property type="match status" value="1"/>
</dbReference>
<dbReference type="InterPro" id="IPR018085">
    <property type="entry name" value="Ura-DNA_Glyclase_AS"/>
</dbReference>
<dbReference type="PANTHER" id="PTHR11264">
    <property type="entry name" value="URACIL-DNA GLYCOSYLASE"/>
    <property type="match status" value="1"/>
</dbReference>
<accession>A0A1Q5PLF3</accession>
<dbReference type="CDD" id="cd10027">
    <property type="entry name" value="UDG-F1-like"/>
    <property type="match status" value="1"/>
</dbReference>
<keyword evidence="6 8" id="KW-0378">Hydrolase</keyword>
<keyword evidence="5 8" id="KW-0227">DNA damage</keyword>
<evidence type="ECO:0000256" key="1">
    <source>
        <dbReference type="ARBA" id="ARBA00001400"/>
    </source>
</evidence>
<evidence type="ECO:0000256" key="2">
    <source>
        <dbReference type="ARBA" id="ARBA00002631"/>
    </source>
</evidence>
<dbReference type="EMBL" id="MQSV01000003">
    <property type="protein sequence ID" value="OKL47876.1"/>
    <property type="molecule type" value="Genomic_DNA"/>
</dbReference>
<dbReference type="STRING" id="1921764.BSR28_06545"/>
<evidence type="ECO:0000259" key="11">
    <source>
        <dbReference type="SMART" id="SM00986"/>
    </source>
</evidence>
<dbReference type="PANTHER" id="PTHR11264:SF0">
    <property type="entry name" value="URACIL-DNA GLYCOSYLASE"/>
    <property type="match status" value="1"/>
</dbReference>
<dbReference type="NCBIfam" id="NF003588">
    <property type="entry name" value="PRK05254.1-1"/>
    <property type="match status" value="1"/>
</dbReference>
<comment type="catalytic activity">
    <reaction evidence="1 8 10">
        <text>Hydrolyzes single-stranded DNA or mismatched double-stranded DNA and polynucleotides, releasing free uracil.</text>
        <dbReference type="EC" id="3.2.2.27"/>
    </reaction>
</comment>
<dbReference type="OrthoDB" id="9804372at2"/>
<keyword evidence="8" id="KW-0963">Cytoplasm</keyword>
<keyword evidence="13" id="KW-1185">Reference proteome</keyword>
<evidence type="ECO:0000256" key="9">
    <source>
        <dbReference type="PROSITE-ProRule" id="PRU10072"/>
    </source>
</evidence>
<keyword evidence="7 8" id="KW-0234">DNA repair</keyword>
<dbReference type="Proteomes" id="UP000186785">
    <property type="component" value="Unassembled WGS sequence"/>
</dbReference>
<evidence type="ECO:0000256" key="6">
    <source>
        <dbReference type="ARBA" id="ARBA00022801"/>
    </source>
</evidence>
<dbReference type="PROSITE" id="PS00130">
    <property type="entry name" value="U_DNA_GLYCOSYLASE"/>
    <property type="match status" value="1"/>
</dbReference>
<comment type="subcellular location">
    <subcellularLocation>
        <location evidence="8">Cytoplasm</location>
    </subcellularLocation>
</comment>
<evidence type="ECO:0000256" key="4">
    <source>
        <dbReference type="ARBA" id="ARBA00012030"/>
    </source>
</evidence>
<evidence type="ECO:0000256" key="5">
    <source>
        <dbReference type="ARBA" id="ARBA00022763"/>
    </source>
</evidence>
<proteinExistence type="inferred from homology"/>
<dbReference type="SUPFAM" id="SSF52141">
    <property type="entry name" value="Uracil-DNA glycosylase-like"/>
    <property type="match status" value="1"/>
</dbReference>
<reference evidence="12 13" key="1">
    <citation type="submission" date="2016-11" db="EMBL/GenBank/DDBJ databases">
        <title>Actinomyces gypaetusis sp. nov. isolated from the vulture Gypaetus barbatus in Qinghai Tibet Plateau China.</title>
        <authorList>
            <person name="Meng X."/>
        </authorList>
    </citation>
    <scope>NUCLEOTIDE SEQUENCE [LARGE SCALE GENOMIC DNA]</scope>
    <source>
        <strain evidence="12 13">VUL4_2</strain>
    </source>
</reference>
<evidence type="ECO:0000313" key="13">
    <source>
        <dbReference type="Proteomes" id="UP000186785"/>
    </source>
</evidence>
<organism evidence="12 13">
    <name type="scientific">Boudabousia liubingyangii</name>
    <dbReference type="NCBI Taxonomy" id="1921764"/>
    <lineage>
        <taxon>Bacteria</taxon>
        <taxon>Bacillati</taxon>
        <taxon>Actinomycetota</taxon>
        <taxon>Actinomycetes</taxon>
        <taxon>Actinomycetales</taxon>
        <taxon>Actinomycetaceae</taxon>
        <taxon>Boudabousia</taxon>
    </lineage>
</organism>
<gene>
    <name evidence="8" type="primary">ung</name>
    <name evidence="12" type="ORF">BSR29_05135</name>
</gene>
<dbReference type="InterPro" id="IPR036895">
    <property type="entry name" value="Uracil-DNA_glycosylase-like_sf"/>
</dbReference>
<dbReference type="Gene3D" id="3.40.470.10">
    <property type="entry name" value="Uracil-DNA glycosylase-like domain"/>
    <property type="match status" value="1"/>
</dbReference>
<dbReference type="NCBIfam" id="TIGR00628">
    <property type="entry name" value="ung"/>
    <property type="match status" value="1"/>
</dbReference>
<dbReference type="GO" id="GO:0004844">
    <property type="term" value="F:uracil DNA N-glycosylase activity"/>
    <property type="evidence" value="ECO:0007669"/>
    <property type="project" value="UniProtKB-UniRule"/>
</dbReference>
<evidence type="ECO:0000256" key="8">
    <source>
        <dbReference type="HAMAP-Rule" id="MF_00148"/>
    </source>
</evidence>
<evidence type="ECO:0000256" key="3">
    <source>
        <dbReference type="ARBA" id="ARBA00008184"/>
    </source>
</evidence>
<evidence type="ECO:0000313" key="12">
    <source>
        <dbReference type="EMBL" id="OKL47876.1"/>
    </source>
</evidence>
<protein>
    <recommendedName>
        <fullName evidence="4 8">Uracil-DNA glycosylase</fullName>
        <shortName evidence="8">UDG</shortName>
        <ecNumber evidence="4 8">3.2.2.27</ecNumber>
    </recommendedName>
</protein>